<dbReference type="SUPFAM" id="SSF52540">
    <property type="entry name" value="P-loop containing nucleoside triphosphate hydrolases"/>
    <property type="match status" value="1"/>
</dbReference>
<dbReference type="Gene3D" id="3.40.50.300">
    <property type="entry name" value="P-loop containing nucleotide triphosphate hydrolases"/>
    <property type="match status" value="1"/>
</dbReference>
<protein>
    <submittedName>
        <fullName evidence="1">Histidinol-phosphatase</fullName>
    </submittedName>
</protein>
<evidence type="ECO:0000313" key="1">
    <source>
        <dbReference type="EMBL" id="MEZ7514643.1"/>
    </source>
</evidence>
<comment type="caution">
    <text evidence="1">The sequence shown here is derived from an EMBL/GenBank/DDBJ whole genome shotgun (WGS) entry which is preliminary data.</text>
</comment>
<keyword evidence="2" id="KW-1185">Reference proteome</keyword>
<dbReference type="RefSeq" id="WP_371568625.1">
    <property type="nucleotide sequence ID" value="NZ_JASMRN010000003.1"/>
</dbReference>
<accession>A0ABV4KAG1</accession>
<evidence type="ECO:0000313" key="2">
    <source>
        <dbReference type="Proteomes" id="UP001568894"/>
    </source>
</evidence>
<proteinExistence type="predicted"/>
<dbReference type="EMBL" id="JASMRN010000003">
    <property type="protein sequence ID" value="MEZ7514643.1"/>
    <property type="molecule type" value="Genomic_DNA"/>
</dbReference>
<dbReference type="Gene3D" id="3.20.20.140">
    <property type="entry name" value="Metal-dependent hydrolases"/>
    <property type="match status" value="1"/>
</dbReference>
<sequence length="672" mass="77879">MKKIDLHIHTVPSISDNQFFFSLNSLQDYVEKLELDCIAVTNHNLFDKTQFEYISNQLKIKVFPGIEIDLEAGHILLISENEDLTDFDSKCKKITELIKTKTSYISYEQLIDVFPLLSKYLLIPHYDKKPNIKVETLAKLGDNIFCGEVTSIRKFKSCISETDKLVPVIFSDCRFVEDMNTFPTRQTYVDAEDDSLTAIKGCLFDKNKVYLSKEEGNDFFQATDDGIVLSTGLNVVIGERSTGKTYTLEKIISGFENVKYIEQFSLLQNNEEKFKELVTTRHSLVSENYLKEFKDVIYEVNEVDIKSNNQNVEKYIESLKKFASESYNLDSFSKCKLYNETKFEIDDLENLKELITATQLLLDNLEYKTIINKHVQEVNLKELLLDLIINYKSKYVKNLEKGFINDLTERVKDDLKIRSSSTTIEELDFHKIQLDKIKVDKFNELVKIIQKEKIIDSKEIRGFKVVAKTKNFTGASQLQKKSKSKLAFSDAFTNYDKPYKYLVSLNNVAIEETDYYKYFVDIEYKTLNKHGFPVSGGERSEFNLLHEISDALKHDILMIDEPESSFDNIFLKNEVNELIKEISKEIPVIIVTHNSTIGASIKPNYLLYTQKEVDGDNIKYNVYFGHPMSKKLKNAEGKEILNIDILFNCLEAGEEAYYERKQKAYEILKDRT</sequence>
<dbReference type="SUPFAM" id="SSF89550">
    <property type="entry name" value="PHP domain-like"/>
    <property type="match status" value="1"/>
</dbReference>
<dbReference type="Proteomes" id="UP001568894">
    <property type="component" value="Unassembled WGS sequence"/>
</dbReference>
<gene>
    <name evidence="1" type="ORF">QO192_05015</name>
</gene>
<reference evidence="1 2" key="1">
    <citation type="submission" date="2023-05" db="EMBL/GenBank/DDBJ databases">
        <title>Adaptations of aquatic viruses from atmosphere-close ecosystems of the Central Arctic Ocean.</title>
        <authorList>
            <person name="Rahlff J."/>
            <person name="Holmfeldt K."/>
        </authorList>
    </citation>
    <scope>NUCLEOTIDE SEQUENCE [LARGE SCALE GENOMIC DNA]</scope>
    <source>
        <strain evidence="1 2">Arc14</strain>
    </source>
</reference>
<name>A0ABV4KAG1_9FLAO</name>
<dbReference type="InterPro" id="IPR016195">
    <property type="entry name" value="Pol/histidinol_Pase-like"/>
</dbReference>
<organism evidence="1 2">
    <name type="scientific">Flavobacterium frigidarium</name>
    <dbReference type="NCBI Taxonomy" id="99286"/>
    <lineage>
        <taxon>Bacteria</taxon>
        <taxon>Pseudomonadati</taxon>
        <taxon>Bacteroidota</taxon>
        <taxon>Flavobacteriia</taxon>
        <taxon>Flavobacteriales</taxon>
        <taxon>Flavobacteriaceae</taxon>
        <taxon>Flavobacterium</taxon>
    </lineage>
</organism>
<dbReference type="InterPro" id="IPR027417">
    <property type="entry name" value="P-loop_NTPase"/>
</dbReference>